<dbReference type="EMBL" id="MBDO02001162">
    <property type="protein sequence ID" value="RLN50382.1"/>
    <property type="molecule type" value="Genomic_DNA"/>
</dbReference>
<reference evidence="2 3" key="1">
    <citation type="submission" date="2018-07" db="EMBL/GenBank/DDBJ databases">
        <title>Genome sequencing of oomycete isolates from Chile give support for New Zealand origin for Phytophthora kernoviae and make available the first Nothophytophthora sp. genome.</title>
        <authorList>
            <person name="Studholme D.J."/>
            <person name="Sanfuentes E."/>
            <person name="Panda P."/>
            <person name="Hill R."/>
            <person name="Sambles C."/>
            <person name="Grant M."/>
            <person name="Williams N.M."/>
            <person name="Mcdougal R.L."/>
        </authorList>
    </citation>
    <scope>NUCLEOTIDE SEQUENCE [LARGE SCALE GENOMIC DNA]</scope>
    <source>
        <strain evidence="2">Chile6</strain>
    </source>
</reference>
<organism evidence="2 3">
    <name type="scientific">Phytophthora kernoviae</name>
    <dbReference type="NCBI Taxonomy" id="325452"/>
    <lineage>
        <taxon>Eukaryota</taxon>
        <taxon>Sar</taxon>
        <taxon>Stramenopiles</taxon>
        <taxon>Oomycota</taxon>
        <taxon>Peronosporomycetes</taxon>
        <taxon>Peronosporales</taxon>
        <taxon>Peronosporaceae</taxon>
        <taxon>Phytophthora</taxon>
    </lineage>
</organism>
<evidence type="ECO:0000256" key="1">
    <source>
        <dbReference type="SAM" id="SignalP"/>
    </source>
</evidence>
<feature type="chain" id="PRO_5017770245" description="RxLR effector protein" evidence="1">
    <location>
        <begin position="25"/>
        <end position="156"/>
    </location>
</feature>
<protein>
    <recommendedName>
        <fullName evidence="4">RxLR effector protein</fullName>
    </recommendedName>
</protein>
<proteinExistence type="predicted"/>
<gene>
    <name evidence="2" type="ORF">BBP00_00010050</name>
</gene>
<dbReference type="Proteomes" id="UP000277300">
    <property type="component" value="Unassembled WGS sequence"/>
</dbReference>
<dbReference type="AlphaFoldDB" id="A0A3F2RAW6"/>
<accession>A0A3F2RAW6</accession>
<dbReference type="PROSITE" id="PS51257">
    <property type="entry name" value="PROKAR_LIPOPROTEIN"/>
    <property type="match status" value="1"/>
</dbReference>
<sequence>MRLTQVLLATSVALVACSNGVVNAAEADANVKILKATKKPPAKNDNDNSIFVHSMPFKLGNVTGTMVITIDKDSLKYVSEDSTSGSTDSSNVYDFEQLEKTNSGSGDEERFVPFLEFVGVHYAQYKLVDKATSWPWEYTVTSFNHNVEDMLLRQTI</sequence>
<evidence type="ECO:0000313" key="3">
    <source>
        <dbReference type="Proteomes" id="UP000277300"/>
    </source>
</evidence>
<evidence type="ECO:0008006" key="4">
    <source>
        <dbReference type="Google" id="ProtNLM"/>
    </source>
</evidence>
<keyword evidence="1" id="KW-0732">Signal</keyword>
<feature type="signal peptide" evidence="1">
    <location>
        <begin position="1"/>
        <end position="24"/>
    </location>
</feature>
<dbReference type="OrthoDB" id="127313at2759"/>
<name>A0A3F2RAW6_9STRA</name>
<evidence type="ECO:0000313" key="2">
    <source>
        <dbReference type="EMBL" id="RLN50382.1"/>
    </source>
</evidence>
<comment type="caution">
    <text evidence="2">The sequence shown here is derived from an EMBL/GenBank/DDBJ whole genome shotgun (WGS) entry which is preliminary data.</text>
</comment>